<name>A0A818Y4J8_9BILA</name>
<sequence>MLISNMLNENLKSQEQNAEVPHFTEKLLLSSLWSLNKRLNILICSILSRTDNQSNSGLVITEPGLSYRKCDSILFPLISNPLLPLSSIRRIHFDGTNSNACDLSYEWLYDNEKKTIHFPNLK</sequence>
<accession>A0A818Y4J8</accession>
<protein>
    <submittedName>
        <fullName evidence="1">Uncharacterized protein</fullName>
    </submittedName>
</protein>
<proteinExistence type="predicted"/>
<gene>
    <name evidence="1" type="ORF">KIK155_LOCUS29434</name>
</gene>
<dbReference type="AlphaFoldDB" id="A0A818Y4J8"/>
<dbReference type="Proteomes" id="UP000663865">
    <property type="component" value="Unassembled WGS sequence"/>
</dbReference>
<organism evidence="1 2">
    <name type="scientific">Rotaria socialis</name>
    <dbReference type="NCBI Taxonomy" id="392032"/>
    <lineage>
        <taxon>Eukaryota</taxon>
        <taxon>Metazoa</taxon>
        <taxon>Spiralia</taxon>
        <taxon>Gnathifera</taxon>
        <taxon>Rotifera</taxon>
        <taxon>Eurotatoria</taxon>
        <taxon>Bdelloidea</taxon>
        <taxon>Philodinida</taxon>
        <taxon>Philodinidae</taxon>
        <taxon>Rotaria</taxon>
    </lineage>
</organism>
<evidence type="ECO:0000313" key="1">
    <source>
        <dbReference type="EMBL" id="CAF3746114.1"/>
    </source>
</evidence>
<reference evidence="1" key="1">
    <citation type="submission" date="2021-02" db="EMBL/GenBank/DDBJ databases">
        <authorList>
            <person name="Nowell W R."/>
        </authorList>
    </citation>
    <scope>NUCLEOTIDE SEQUENCE</scope>
</reference>
<evidence type="ECO:0000313" key="2">
    <source>
        <dbReference type="Proteomes" id="UP000663865"/>
    </source>
</evidence>
<comment type="caution">
    <text evidence="1">The sequence shown here is derived from an EMBL/GenBank/DDBJ whole genome shotgun (WGS) entry which is preliminary data.</text>
</comment>
<dbReference type="EMBL" id="CAJNYV010005500">
    <property type="protein sequence ID" value="CAF3746114.1"/>
    <property type="molecule type" value="Genomic_DNA"/>
</dbReference>